<gene>
    <name evidence="1" type="ORF">DWW14_23710</name>
</gene>
<name>A0A412WZC2_BACUN</name>
<dbReference type="EMBL" id="QRZC01000059">
    <property type="protein sequence ID" value="RGV33175.1"/>
    <property type="molecule type" value="Genomic_DNA"/>
</dbReference>
<dbReference type="AlphaFoldDB" id="A0A412WZC2"/>
<evidence type="ECO:0000313" key="2">
    <source>
        <dbReference type="Proteomes" id="UP000285343"/>
    </source>
</evidence>
<reference evidence="1 2" key="1">
    <citation type="submission" date="2018-08" db="EMBL/GenBank/DDBJ databases">
        <title>A genome reference for cultivated species of the human gut microbiota.</title>
        <authorList>
            <person name="Zou Y."/>
            <person name="Xue W."/>
            <person name="Luo G."/>
        </authorList>
    </citation>
    <scope>NUCLEOTIDE SEQUENCE [LARGE SCALE GENOMIC DNA]</scope>
    <source>
        <strain evidence="1 2">AF14-42</strain>
    </source>
</reference>
<evidence type="ECO:0000313" key="1">
    <source>
        <dbReference type="EMBL" id="RGV33175.1"/>
    </source>
</evidence>
<comment type="caution">
    <text evidence="1">The sequence shown here is derived from an EMBL/GenBank/DDBJ whole genome shotgun (WGS) entry which is preliminary data.</text>
</comment>
<dbReference type="RefSeq" id="WP_054349584.1">
    <property type="nucleotide sequence ID" value="NZ_JABUBW010000011.1"/>
</dbReference>
<dbReference type="Proteomes" id="UP000285343">
    <property type="component" value="Unassembled WGS sequence"/>
</dbReference>
<organism evidence="1 2">
    <name type="scientific">Bacteroides uniformis</name>
    <dbReference type="NCBI Taxonomy" id="820"/>
    <lineage>
        <taxon>Bacteria</taxon>
        <taxon>Pseudomonadati</taxon>
        <taxon>Bacteroidota</taxon>
        <taxon>Bacteroidia</taxon>
        <taxon>Bacteroidales</taxon>
        <taxon>Bacteroidaceae</taxon>
        <taxon>Bacteroides</taxon>
    </lineage>
</organism>
<protein>
    <submittedName>
        <fullName evidence="1">Uncharacterized protein</fullName>
    </submittedName>
</protein>
<sequence>MEPKSLNEWWDKQPDELKQAFTFLPDERWEEADLYLRINIRNYCCLKKDKLLPEDKERSMLIEIVCELTDTELCRTNNKTLDEMCDADGAFLEEYQDQFNRIYDRLEGSILNYMNEQS</sequence>
<proteinExistence type="predicted"/>
<accession>A0A412WZC2</accession>